<evidence type="ECO:0008006" key="4">
    <source>
        <dbReference type="Google" id="ProtNLM"/>
    </source>
</evidence>
<protein>
    <recommendedName>
        <fullName evidence="4">HTH cro/C1-type domain-containing protein</fullName>
    </recommendedName>
</protein>
<dbReference type="EMBL" id="SWMS01000031">
    <property type="protein sequence ID" value="TKG61303.1"/>
    <property type="molecule type" value="Genomic_DNA"/>
</dbReference>
<sequence length="159" mass="17844">METRRKTLGRRIKAARRAAGHKSARSFADAIGVSESSVANAEIGSERVGEGVYLDIESGLGWPTGCIRSYLETGEIDKLPSGVAVATPKRDEMEPQDDYEEMIINSSLARREKLKLLRGYRKALDEERRVLQPDQRNHPHVATPSNNPETSFPQTRKRR</sequence>
<feature type="compositionally biased region" description="Polar residues" evidence="1">
    <location>
        <begin position="143"/>
        <end position="159"/>
    </location>
</feature>
<organism evidence="2 3">
    <name type="scientific">Prauserella endophytica</name>
    <dbReference type="NCBI Taxonomy" id="1592324"/>
    <lineage>
        <taxon>Bacteria</taxon>
        <taxon>Bacillati</taxon>
        <taxon>Actinomycetota</taxon>
        <taxon>Actinomycetes</taxon>
        <taxon>Pseudonocardiales</taxon>
        <taxon>Pseudonocardiaceae</taxon>
        <taxon>Prauserella</taxon>
        <taxon>Prauserella coralliicola group</taxon>
    </lineage>
</organism>
<comment type="caution">
    <text evidence="2">The sequence shown here is derived from an EMBL/GenBank/DDBJ whole genome shotgun (WGS) entry which is preliminary data.</text>
</comment>
<name>A0ABY2RVA2_9PSEU</name>
<evidence type="ECO:0000313" key="2">
    <source>
        <dbReference type="EMBL" id="TKG61303.1"/>
    </source>
</evidence>
<proteinExistence type="predicted"/>
<evidence type="ECO:0000313" key="3">
    <source>
        <dbReference type="Proteomes" id="UP000309992"/>
    </source>
</evidence>
<reference evidence="2 3" key="1">
    <citation type="journal article" date="2015" name="Antonie Van Leeuwenhoek">
        <title>Prauserella endophytica sp. nov., an endophytic actinobacterium isolated from Tamarix taklamakanensis.</title>
        <authorList>
            <person name="Liu J.M."/>
            <person name="Habden X."/>
            <person name="Guo L."/>
            <person name="Tuo L."/>
            <person name="Jiang Z.K."/>
            <person name="Liu S.W."/>
            <person name="Liu X.F."/>
            <person name="Chen L."/>
            <person name="Li R.F."/>
            <person name="Zhang Y.Q."/>
            <person name="Sun C.H."/>
        </authorList>
    </citation>
    <scope>NUCLEOTIDE SEQUENCE [LARGE SCALE GENOMIC DNA]</scope>
    <source>
        <strain evidence="2 3">CGMCC 4.7182</strain>
    </source>
</reference>
<dbReference type="InterPro" id="IPR010982">
    <property type="entry name" value="Lambda_DNA-bd_dom_sf"/>
</dbReference>
<feature type="compositionally biased region" description="Basic and acidic residues" evidence="1">
    <location>
        <begin position="127"/>
        <end position="137"/>
    </location>
</feature>
<gene>
    <name evidence="2" type="ORF">FCN18_33605</name>
</gene>
<keyword evidence="3" id="KW-1185">Reference proteome</keyword>
<dbReference type="Proteomes" id="UP000309992">
    <property type="component" value="Unassembled WGS sequence"/>
</dbReference>
<feature type="region of interest" description="Disordered" evidence="1">
    <location>
        <begin position="127"/>
        <end position="159"/>
    </location>
</feature>
<dbReference type="Gene3D" id="1.10.260.40">
    <property type="entry name" value="lambda repressor-like DNA-binding domains"/>
    <property type="match status" value="1"/>
</dbReference>
<evidence type="ECO:0000256" key="1">
    <source>
        <dbReference type="SAM" id="MobiDB-lite"/>
    </source>
</evidence>
<accession>A0ABY2RVA2</accession>
<dbReference type="SUPFAM" id="SSF47413">
    <property type="entry name" value="lambda repressor-like DNA-binding domains"/>
    <property type="match status" value="1"/>
</dbReference>
<dbReference type="RefSeq" id="WP_137097056.1">
    <property type="nucleotide sequence ID" value="NZ_SWMS01000031.1"/>
</dbReference>